<dbReference type="InterPro" id="IPR042231">
    <property type="entry name" value="Cho/carn_acyl_trans_2"/>
</dbReference>
<gene>
    <name evidence="1" type="ORF">NESM_000162800</name>
</gene>
<evidence type="ECO:0000313" key="1">
    <source>
        <dbReference type="EMBL" id="KAK7201030.1"/>
    </source>
</evidence>
<reference evidence="1 2" key="1">
    <citation type="journal article" date="2021" name="MBio">
        <title>A New Model Trypanosomatid, Novymonas esmeraldas: Genomic Perception of Its 'Candidatus Pandoraea novymonadis' Endosymbiont.</title>
        <authorList>
            <person name="Zakharova A."/>
            <person name="Saura A."/>
            <person name="Butenko A."/>
            <person name="Podesvova L."/>
            <person name="Warmusova S."/>
            <person name="Kostygov A.Y."/>
            <person name="Nenarokova A."/>
            <person name="Lukes J."/>
            <person name="Opperdoes F.R."/>
            <person name="Yurchenko V."/>
        </authorList>
    </citation>
    <scope>NUCLEOTIDE SEQUENCE [LARGE SCALE GENOMIC DNA]</scope>
    <source>
        <strain evidence="1 2">E262AT.01</strain>
    </source>
</reference>
<dbReference type="Proteomes" id="UP001430356">
    <property type="component" value="Unassembled WGS sequence"/>
</dbReference>
<keyword evidence="2" id="KW-1185">Reference proteome</keyword>
<comment type="caution">
    <text evidence="1">The sequence shown here is derived from an EMBL/GenBank/DDBJ whole genome shotgun (WGS) entry which is preliminary data.</text>
</comment>
<sequence>MAAAVKKKGGPKERLGAEGAGGAANVQSLFLSAAHNTVWPYEAAAAHHRGGITVFTAAANAIRGRPNGACEREDAWARAESPARALAVARVLPATEEWKAERVLHNRLHSAGGASANDRPSVCSASAVPYDPARGRDVLYEEWLAHVAAHRASPPQYPHHVLHMNASAATGRVLSLPGTATSSISTVKVAAVLHRLLGAYLRRCNEQQGTPEHPVDERVPSRVFASLLGSAVYNINFSGPPLEQKDTTFGWVNPSARGTVDGHDAAPGRTSAAAPRRYDALSLVSCADTTHVNVCVGLHFYKLTVIERRDGRLRSVAAIAADLDTLYEHHLTLERREALPGASPAVQRDRQELDRMLAQLSSLSDGVAFDIRRRLRVTSDVNAYSLDTLEAGLCTLVLTVPRTASVTAATWLHSVCVLETSLAHPAQWTMRLNALVVPVQAGMEWASDALGASWDNGSAARDTASGGSADVREVRPSTVDHAVATHKAGPAPHELSTAVDAHGRVEQLELWLSEKHRVPLRPYPTPAWSVAEARQPLPGVVGCACRLEDFCMALLRVTAEWRRGGRLGTAPAFAAGTAGDWPRVVFAVQPPRGGAPSLMALDLPAVQHLYEMLAAPPTMFAREAARRVEAEARAEVAAMLNICWHTTAAVRTPLKDAPTSSWWAEQGKSSGHGARARVDLCLSFAVLPRAATPSSSSSSASTGAPILSRVLSDLALPSSLVVNCTAQQTAAEAHVRASGAVLTDAVVGANTEAMSPVVGDFAAAVAACIRQHC</sequence>
<dbReference type="EMBL" id="JAECZO010000010">
    <property type="protein sequence ID" value="KAK7201030.1"/>
    <property type="molecule type" value="Genomic_DNA"/>
</dbReference>
<dbReference type="AlphaFoldDB" id="A0AAW0F4A7"/>
<organism evidence="1 2">
    <name type="scientific">Novymonas esmeraldas</name>
    <dbReference type="NCBI Taxonomy" id="1808958"/>
    <lineage>
        <taxon>Eukaryota</taxon>
        <taxon>Discoba</taxon>
        <taxon>Euglenozoa</taxon>
        <taxon>Kinetoplastea</taxon>
        <taxon>Metakinetoplastina</taxon>
        <taxon>Trypanosomatida</taxon>
        <taxon>Trypanosomatidae</taxon>
        <taxon>Novymonas</taxon>
    </lineage>
</organism>
<dbReference type="SUPFAM" id="SSF52777">
    <property type="entry name" value="CoA-dependent acyltransferases"/>
    <property type="match status" value="1"/>
</dbReference>
<evidence type="ECO:0000313" key="2">
    <source>
        <dbReference type="Proteomes" id="UP001430356"/>
    </source>
</evidence>
<proteinExistence type="predicted"/>
<dbReference type="Gene3D" id="3.30.559.70">
    <property type="entry name" value="Choline/Carnitine o-acyltransferase, domain 2"/>
    <property type="match status" value="1"/>
</dbReference>
<accession>A0AAW0F4A7</accession>
<name>A0AAW0F4A7_9TRYP</name>
<protein>
    <submittedName>
        <fullName evidence="1">Uncharacterized protein</fullName>
    </submittedName>
</protein>